<gene>
    <name evidence="1" type="ORF">BJX66DRAFT_151578</name>
</gene>
<protein>
    <submittedName>
        <fullName evidence="1">Uncharacterized protein</fullName>
    </submittedName>
</protein>
<accession>A0ABR4GNN4</accession>
<proteinExistence type="predicted"/>
<name>A0ABR4GNN4_9EURO</name>
<dbReference type="Proteomes" id="UP001610563">
    <property type="component" value="Unassembled WGS sequence"/>
</dbReference>
<evidence type="ECO:0000313" key="1">
    <source>
        <dbReference type="EMBL" id="KAL2800665.1"/>
    </source>
</evidence>
<evidence type="ECO:0000313" key="2">
    <source>
        <dbReference type="Proteomes" id="UP001610563"/>
    </source>
</evidence>
<keyword evidence="2" id="KW-1185">Reference proteome</keyword>
<organism evidence="1 2">
    <name type="scientific">Aspergillus keveii</name>
    <dbReference type="NCBI Taxonomy" id="714993"/>
    <lineage>
        <taxon>Eukaryota</taxon>
        <taxon>Fungi</taxon>
        <taxon>Dikarya</taxon>
        <taxon>Ascomycota</taxon>
        <taxon>Pezizomycotina</taxon>
        <taxon>Eurotiomycetes</taxon>
        <taxon>Eurotiomycetidae</taxon>
        <taxon>Eurotiales</taxon>
        <taxon>Aspergillaceae</taxon>
        <taxon>Aspergillus</taxon>
        <taxon>Aspergillus subgen. Nidulantes</taxon>
    </lineage>
</organism>
<comment type="caution">
    <text evidence="1">The sequence shown here is derived from an EMBL/GenBank/DDBJ whole genome shotgun (WGS) entry which is preliminary data.</text>
</comment>
<reference evidence="1 2" key="1">
    <citation type="submission" date="2024-07" db="EMBL/GenBank/DDBJ databases">
        <title>Section-level genome sequencing and comparative genomics of Aspergillus sections Usti and Cavernicolus.</title>
        <authorList>
            <consortium name="Lawrence Berkeley National Laboratory"/>
            <person name="Nybo J.L."/>
            <person name="Vesth T.C."/>
            <person name="Theobald S."/>
            <person name="Frisvad J.C."/>
            <person name="Larsen T.O."/>
            <person name="Kjaerboelling I."/>
            <person name="Rothschild-Mancinelli K."/>
            <person name="Lyhne E.K."/>
            <person name="Kogle M.E."/>
            <person name="Barry K."/>
            <person name="Clum A."/>
            <person name="Na H."/>
            <person name="Ledsgaard L."/>
            <person name="Lin J."/>
            <person name="Lipzen A."/>
            <person name="Kuo A."/>
            <person name="Riley R."/>
            <person name="Mondo S."/>
            <person name="Labutti K."/>
            <person name="Haridas S."/>
            <person name="Pangalinan J."/>
            <person name="Salamov A.A."/>
            <person name="Simmons B.A."/>
            <person name="Magnuson J.K."/>
            <person name="Chen J."/>
            <person name="Drula E."/>
            <person name="Henrissat B."/>
            <person name="Wiebenga A."/>
            <person name="Lubbers R.J."/>
            <person name="Gomes A.C."/>
            <person name="Makela M.R."/>
            <person name="Stajich J."/>
            <person name="Grigoriev I.V."/>
            <person name="Mortensen U.H."/>
            <person name="De Vries R.P."/>
            <person name="Baker S.E."/>
            <person name="Andersen M.R."/>
        </authorList>
    </citation>
    <scope>NUCLEOTIDE SEQUENCE [LARGE SCALE GENOMIC DNA]</scope>
    <source>
        <strain evidence="1 2">CBS 209.92</strain>
    </source>
</reference>
<sequence length="172" mass="20018">MLLQQPPTGRIGIIEFLTNQQGALNLSIISRKSNDNPSFLRMHHLIPAIEKGILTSHRSRSFAFLATKPRNAGLVTWNSRDQIYYAWSQYYFGGDLMIFTVRRLVMLDEACAPGKPWPRLPTELDVWYQNQFGRPCWPEPTTKSIPLHGTTGFYKRYQEEDEEESLRRLYPL</sequence>
<dbReference type="EMBL" id="JBFTWV010000003">
    <property type="protein sequence ID" value="KAL2800665.1"/>
    <property type="molecule type" value="Genomic_DNA"/>
</dbReference>